<sequence>MVQLQWGTDIDRSLLSTFTKFMVRGIVYGQLDWIKLGKVSSSGRQSPSQFRPAGLRKSRFYSWVADAAEPSCKHTQPNGGCGVPVKSISFVSLTCLSSFIGRKGAAAVSCVRSCHVQLQLWISGSSALNSDA</sequence>
<dbReference type="HOGENOM" id="CLU_1920887_0_0_1"/>
<dbReference type="AlphaFoldDB" id="A0A061G6Q9"/>
<name>A0A061G6Q9_THECC</name>
<evidence type="ECO:0000313" key="1">
    <source>
        <dbReference type="EMBL" id="EOY24882.1"/>
    </source>
</evidence>
<dbReference type="EMBL" id="CM001881">
    <property type="protein sequence ID" value="EOY24882.1"/>
    <property type="molecule type" value="Genomic_DNA"/>
</dbReference>
<gene>
    <name evidence="1" type="ORF">TCM_016364</name>
</gene>
<dbReference type="InParanoid" id="A0A061G6Q9"/>
<proteinExistence type="predicted"/>
<evidence type="ECO:0000313" key="2">
    <source>
        <dbReference type="Proteomes" id="UP000026915"/>
    </source>
</evidence>
<dbReference type="Proteomes" id="UP000026915">
    <property type="component" value="Chromosome 3"/>
</dbReference>
<keyword evidence="2" id="KW-1185">Reference proteome</keyword>
<dbReference type="Gramene" id="EOY24882">
    <property type="protein sequence ID" value="EOY24882"/>
    <property type="gene ID" value="TCM_016364"/>
</dbReference>
<reference evidence="1 2" key="1">
    <citation type="journal article" date="2013" name="Genome Biol.">
        <title>The genome sequence of the most widely cultivated cacao type and its use to identify candidate genes regulating pod color.</title>
        <authorList>
            <person name="Motamayor J.C."/>
            <person name="Mockaitis K."/>
            <person name="Schmutz J."/>
            <person name="Haiminen N."/>
            <person name="Iii D.L."/>
            <person name="Cornejo O."/>
            <person name="Findley S.D."/>
            <person name="Zheng P."/>
            <person name="Utro F."/>
            <person name="Royaert S."/>
            <person name="Saski C."/>
            <person name="Jenkins J."/>
            <person name="Podicheti R."/>
            <person name="Zhao M."/>
            <person name="Scheffler B.E."/>
            <person name="Stack J.C."/>
            <person name="Feltus F.A."/>
            <person name="Mustiga G.M."/>
            <person name="Amores F."/>
            <person name="Phillips W."/>
            <person name="Marelli J.P."/>
            <person name="May G.D."/>
            <person name="Shapiro H."/>
            <person name="Ma J."/>
            <person name="Bustamante C.D."/>
            <person name="Schnell R.J."/>
            <person name="Main D."/>
            <person name="Gilbert D."/>
            <person name="Parida L."/>
            <person name="Kuhn D.N."/>
        </authorList>
    </citation>
    <scope>NUCLEOTIDE SEQUENCE [LARGE SCALE GENOMIC DNA]</scope>
    <source>
        <strain evidence="2">cv. Matina 1-6</strain>
    </source>
</reference>
<organism evidence="1 2">
    <name type="scientific">Theobroma cacao</name>
    <name type="common">Cacao</name>
    <name type="synonym">Cocoa</name>
    <dbReference type="NCBI Taxonomy" id="3641"/>
    <lineage>
        <taxon>Eukaryota</taxon>
        <taxon>Viridiplantae</taxon>
        <taxon>Streptophyta</taxon>
        <taxon>Embryophyta</taxon>
        <taxon>Tracheophyta</taxon>
        <taxon>Spermatophyta</taxon>
        <taxon>Magnoliopsida</taxon>
        <taxon>eudicotyledons</taxon>
        <taxon>Gunneridae</taxon>
        <taxon>Pentapetalae</taxon>
        <taxon>rosids</taxon>
        <taxon>malvids</taxon>
        <taxon>Malvales</taxon>
        <taxon>Malvaceae</taxon>
        <taxon>Byttnerioideae</taxon>
        <taxon>Theobroma</taxon>
    </lineage>
</organism>
<accession>A0A061G6Q9</accession>
<protein>
    <submittedName>
        <fullName evidence="1">Uncharacterized protein</fullName>
    </submittedName>
</protein>